<organism evidence="7 8">
    <name type="scientific">Immersiella caudata</name>
    <dbReference type="NCBI Taxonomy" id="314043"/>
    <lineage>
        <taxon>Eukaryota</taxon>
        <taxon>Fungi</taxon>
        <taxon>Dikarya</taxon>
        <taxon>Ascomycota</taxon>
        <taxon>Pezizomycotina</taxon>
        <taxon>Sordariomycetes</taxon>
        <taxon>Sordariomycetidae</taxon>
        <taxon>Sordariales</taxon>
        <taxon>Lasiosphaeriaceae</taxon>
        <taxon>Immersiella</taxon>
    </lineage>
</organism>
<dbReference type="PANTHER" id="PTHR11040:SF210">
    <property type="entry name" value="ZINC-REGULATED TRANSPORTER 3"/>
    <property type="match status" value="1"/>
</dbReference>
<sequence length="521" mass="57140">MAVGKVDNDTRGWILCIASGVACSLGATIICVDVFIRHFPGQKHFRIQDSNAFLACSLSLSFGVMLFSALYSMLPSAMRYLGKGGWGRQSAGFFMMGCFVAGFVGIQVISRVLHQYMPSHIVDCDHTHKEHREDSRFDSRHRQSRTRGRRQSVRTLSPRSTIRYPHMTEVSGLATESTPLLPGETQPNGHLDSHRHPATRSETLSHGHNARPGALLENRRSSIKEIRSFVRSFVKDKPHKSHCDESAACYGFSEPCGQECDKLKTSLALSRSTTLLRSNTTGSLVRPLSPAADVPQDYADTDSNSMANSFHHSHYAHGREHTGCSGVAEPHVHPSSVDEDDTEGDCDQMEEDLEAQHHHHVPENAFLSIGLQTVIAIALHKFPEGFITYATNHANPSLGFNIFMALFVHNIAEGFSMALPLYLALGSRFKAIAWSSLLGGLSQPVGAGIAVLWFKLANRSDFAIDNTAYACLFAVTAGIMTSVALQLFVESLSLNHNRNLSILFAFLGMTMLGLSNALVTE</sequence>
<keyword evidence="4 6" id="KW-0472">Membrane</keyword>
<dbReference type="InterPro" id="IPR003689">
    <property type="entry name" value="ZIP"/>
</dbReference>
<keyword evidence="8" id="KW-1185">Reference proteome</keyword>
<feature type="compositionally biased region" description="Basic residues" evidence="5">
    <location>
        <begin position="142"/>
        <end position="152"/>
    </location>
</feature>
<dbReference type="Proteomes" id="UP001175000">
    <property type="component" value="Unassembled WGS sequence"/>
</dbReference>
<keyword evidence="3 6" id="KW-1133">Transmembrane helix</keyword>
<feature type="region of interest" description="Disordered" evidence="5">
    <location>
        <begin position="321"/>
        <end position="346"/>
    </location>
</feature>
<evidence type="ECO:0000256" key="1">
    <source>
        <dbReference type="ARBA" id="ARBA00004141"/>
    </source>
</evidence>
<dbReference type="PROSITE" id="PS51257">
    <property type="entry name" value="PROKAR_LIPOPROTEIN"/>
    <property type="match status" value="1"/>
</dbReference>
<feature type="transmembrane region" description="Helical" evidence="6">
    <location>
        <begin position="52"/>
        <end position="71"/>
    </location>
</feature>
<comment type="caution">
    <text evidence="7">The sequence shown here is derived from an EMBL/GenBank/DDBJ whole genome shotgun (WGS) entry which is preliminary data.</text>
</comment>
<name>A0AA39WXS1_9PEZI</name>
<evidence type="ECO:0000256" key="6">
    <source>
        <dbReference type="SAM" id="Phobius"/>
    </source>
</evidence>
<protein>
    <submittedName>
        <fullName evidence="7">Zinc/iron permease</fullName>
    </submittedName>
</protein>
<feature type="transmembrane region" description="Helical" evidence="6">
    <location>
        <begin position="402"/>
        <end position="425"/>
    </location>
</feature>
<dbReference type="GO" id="GO:0005385">
    <property type="term" value="F:zinc ion transmembrane transporter activity"/>
    <property type="evidence" value="ECO:0007669"/>
    <property type="project" value="TreeGrafter"/>
</dbReference>
<feature type="compositionally biased region" description="Acidic residues" evidence="5">
    <location>
        <begin position="337"/>
        <end position="346"/>
    </location>
</feature>
<feature type="transmembrane region" description="Helical" evidence="6">
    <location>
        <begin position="91"/>
        <end position="109"/>
    </location>
</feature>
<dbReference type="EMBL" id="JAULSU010000003">
    <property type="protein sequence ID" value="KAK0623567.1"/>
    <property type="molecule type" value="Genomic_DNA"/>
</dbReference>
<keyword evidence="2 6" id="KW-0812">Transmembrane</keyword>
<evidence type="ECO:0000256" key="5">
    <source>
        <dbReference type="SAM" id="MobiDB-lite"/>
    </source>
</evidence>
<dbReference type="PANTHER" id="PTHR11040">
    <property type="entry name" value="ZINC/IRON TRANSPORTER"/>
    <property type="match status" value="1"/>
</dbReference>
<evidence type="ECO:0000256" key="4">
    <source>
        <dbReference type="ARBA" id="ARBA00023136"/>
    </source>
</evidence>
<accession>A0AA39WXS1</accession>
<feature type="transmembrane region" description="Helical" evidence="6">
    <location>
        <begin position="466"/>
        <end position="488"/>
    </location>
</feature>
<gene>
    <name evidence="7" type="ORF">B0T14DRAFT_183950</name>
</gene>
<evidence type="ECO:0000313" key="8">
    <source>
        <dbReference type="Proteomes" id="UP001175000"/>
    </source>
</evidence>
<reference evidence="7" key="1">
    <citation type="submission" date="2023-06" db="EMBL/GenBank/DDBJ databases">
        <title>Genome-scale phylogeny and comparative genomics of the fungal order Sordariales.</title>
        <authorList>
            <consortium name="Lawrence Berkeley National Laboratory"/>
            <person name="Hensen N."/>
            <person name="Bonometti L."/>
            <person name="Westerberg I."/>
            <person name="Brannstrom I.O."/>
            <person name="Guillou S."/>
            <person name="Cros-Aarteil S."/>
            <person name="Calhoun S."/>
            <person name="Haridas S."/>
            <person name="Kuo A."/>
            <person name="Mondo S."/>
            <person name="Pangilinan J."/>
            <person name="Riley R."/>
            <person name="Labutti K."/>
            <person name="Andreopoulos B."/>
            <person name="Lipzen A."/>
            <person name="Chen C."/>
            <person name="Yanf M."/>
            <person name="Daum C."/>
            <person name="Ng V."/>
            <person name="Clum A."/>
            <person name="Steindorff A."/>
            <person name="Ohm R."/>
            <person name="Martin F."/>
            <person name="Silar P."/>
            <person name="Natvig D."/>
            <person name="Lalanne C."/>
            <person name="Gautier V."/>
            <person name="Ament-Velasquez S.L."/>
            <person name="Kruys A."/>
            <person name="Hutchinson M.I."/>
            <person name="Powell A.J."/>
            <person name="Barry K."/>
            <person name="Miller A.N."/>
            <person name="Grigoriev I.V."/>
            <person name="Debuchy R."/>
            <person name="Gladieux P."/>
            <person name="Thoren M.H."/>
            <person name="Johannesson H."/>
        </authorList>
    </citation>
    <scope>NUCLEOTIDE SEQUENCE</scope>
    <source>
        <strain evidence="7">CBS 606.72</strain>
    </source>
</reference>
<feature type="transmembrane region" description="Helical" evidence="6">
    <location>
        <begin position="500"/>
        <end position="519"/>
    </location>
</feature>
<dbReference type="Pfam" id="PF02535">
    <property type="entry name" value="Zip"/>
    <property type="match status" value="1"/>
</dbReference>
<dbReference type="AlphaFoldDB" id="A0AA39WXS1"/>
<feature type="transmembrane region" description="Helical" evidence="6">
    <location>
        <begin position="432"/>
        <end position="454"/>
    </location>
</feature>
<dbReference type="GO" id="GO:0016020">
    <property type="term" value="C:membrane"/>
    <property type="evidence" value="ECO:0007669"/>
    <property type="project" value="UniProtKB-SubCell"/>
</dbReference>
<evidence type="ECO:0000256" key="3">
    <source>
        <dbReference type="ARBA" id="ARBA00022989"/>
    </source>
</evidence>
<evidence type="ECO:0000313" key="7">
    <source>
        <dbReference type="EMBL" id="KAK0623567.1"/>
    </source>
</evidence>
<proteinExistence type="predicted"/>
<comment type="subcellular location">
    <subcellularLocation>
        <location evidence="1">Membrane</location>
        <topology evidence="1">Multi-pass membrane protein</topology>
    </subcellularLocation>
</comment>
<feature type="transmembrane region" description="Helical" evidence="6">
    <location>
        <begin position="12"/>
        <end position="36"/>
    </location>
</feature>
<feature type="compositionally biased region" description="Basic and acidic residues" evidence="5">
    <location>
        <begin position="127"/>
        <end position="141"/>
    </location>
</feature>
<feature type="region of interest" description="Disordered" evidence="5">
    <location>
        <begin position="127"/>
        <end position="215"/>
    </location>
</feature>
<evidence type="ECO:0000256" key="2">
    <source>
        <dbReference type="ARBA" id="ARBA00022692"/>
    </source>
</evidence>